<organism evidence="2">
    <name type="scientific">Mycolicibacterium sp. CBMA 213</name>
    <dbReference type="NCBI Taxonomy" id="1968788"/>
    <lineage>
        <taxon>Bacteria</taxon>
        <taxon>Bacillati</taxon>
        <taxon>Actinomycetota</taxon>
        <taxon>Actinomycetes</taxon>
        <taxon>Mycobacteriales</taxon>
        <taxon>Mycobacteriaceae</taxon>
        <taxon>Mycolicibacterium</taxon>
    </lineage>
</organism>
<gene>
    <name evidence="2" type="ORF">pCBMA213_2_00078</name>
</gene>
<name>A0A1S6GKR8_9MYCO</name>
<geneLocation type="plasmid" evidence="2">
    <name>pCBMA213_2</name>
</geneLocation>
<proteinExistence type="predicted"/>
<feature type="region of interest" description="Disordered" evidence="1">
    <location>
        <begin position="207"/>
        <end position="227"/>
    </location>
</feature>
<feature type="region of interest" description="Disordered" evidence="1">
    <location>
        <begin position="156"/>
        <end position="185"/>
    </location>
</feature>
<protein>
    <submittedName>
        <fullName evidence="2">Uncharacterized protein</fullName>
    </submittedName>
</protein>
<feature type="region of interest" description="Disordered" evidence="1">
    <location>
        <begin position="241"/>
        <end position="261"/>
    </location>
</feature>
<dbReference type="EMBL" id="KY349138">
    <property type="protein sequence ID" value="AQS22442.1"/>
    <property type="molecule type" value="Genomic_DNA"/>
</dbReference>
<reference evidence="2" key="1">
    <citation type="submission" date="2016-12" db="EMBL/GenBank/DDBJ databases">
        <title>Complete plasmid sequence carrying type IV-like and type VII secretion systems from an atypical mycobacteria strain.</title>
        <authorList>
            <person name="Morgado S."/>
            <person name="Marin M."/>
            <person name="Fonseca E."/>
            <person name="Freitas F."/>
            <person name="Vicente A.C."/>
        </authorList>
    </citation>
    <scope>NUCLEOTIDE SEQUENCE</scope>
    <source>
        <strain evidence="2">CBMA 213</strain>
        <plasmid evidence="2">pCBMA213_2</plasmid>
    </source>
</reference>
<accession>A0A1S6GKR8</accession>
<dbReference type="RefSeq" id="WP_155922088.1">
    <property type="nucleotide sequence ID" value="NZ_KY349138.1"/>
</dbReference>
<sequence>MPAQDMAVCPPTMMNAASAASGAIERGAMLPANAAVVPTPGSPFDAAAAGYAGVVQTKVASMSASVEYKAPYVYGATQDGVLRTVTNDEQQAQHIRSVSEGAQAGPGAGPGVPPSLVGGTPRVERPVYPLNPNGAMPGPSAGEYAPVSAVSGAAAGPNAGPGVPPSLVGGTPRVERPVYPLNPNGAMPGPSAGEYAPVSAVSGAAAGPNAGPGVPPSLVGGTPRVERPVYPLNPNGAMPGPSAGEYAPVSFTEPGSSHLEV</sequence>
<evidence type="ECO:0000256" key="1">
    <source>
        <dbReference type="SAM" id="MobiDB-lite"/>
    </source>
</evidence>
<evidence type="ECO:0000313" key="2">
    <source>
        <dbReference type="EMBL" id="AQS22442.1"/>
    </source>
</evidence>
<dbReference type="AlphaFoldDB" id="A0A1S6GKR8"/>
<keyword evidence="2" id="KW-0614">Plasmid</keyword>
<feature type="region of interest" description="Disordered" evidence="1">
    <location>
        <begin position="100"/>
        <end position="134"/>
    </location>
</feature>